<feature type="compositionally biased region" description="Low complexity" evidence="16">
    <location>
        <begin position="1362"/>
        <end position="1378"/>
    </location>
</feature>
<evidence type="ECO:0000259" key="19">
    <source>
        <dbReference type="PROSITE" id="PS51188"/>
    </source>
</evidence>
<evidence type="ECO:0000256" key="15">
    <source>
        <dbReference type="PROSITE-ProRule" id="PRU00546"/>
    </source>
</evidence>
<dbReference type="InterPro" id="IPR002939">
    <property type="entry name" value="DnaJ_C"/>
</dbReference>
<dbReference type="EMBL" id="KV441554">
    <property type="protein sequence ID" value="OAG03874.1"/>
    <property type="molecule type" value="Genomic_DNA"/>
</dbReference>
<evidence type="ECO:0000259" key="18">
    <source>
        <dbReference type="PROSITE" id="PS51180"/>
    </source>
</evidence>
<feature type="domain" description="BRO1" evidence="18">
    <location>
        <begin position="532"/>
        <end position="934"/>
    </location>
</feature>
<dbReference type="FunFam" id="1.10.287.110:FF:000053">
    <property type="entry name" value="Putative Mitochondrial DnaJ chaperone"/>
    <property type="match status" value="1"/>
</dbReference>
<dbReference type="GO" id="GO:0005739">
    <property type="term" value="C:mitochondrion"/>
    <property type="evidence" value="ECO:0007669"/>
    <property type="project" value="UniProtKB-SubCell"/>
</dbReference>
<evidence type="ECO:0000313" key="21">
    <source>
        <dbReference type="Proteomes" id="UP000077069"/>
    </source>
</evidence>
<dbReference type="FunFam" id="2.60.260.20:FF:000005">
    <property type="entry name" value="Chaperone protein dnaJ 1, mitochondrial"/>
    <property type="match status" value="1"/>
</dbReference>
<sequence length="1514" mass="165530">MSLISPALPLKAVAPARIISGSFQCQRRNISQSSRPNRNRPSIKSQPQKQHAPRIRLFHATTPSQAVANPYTTLGVNKNASASEIKKAYYGLAKKYHPDTNKDPGAKDKFAAAQSAYEILSDESKKKAYDSYGSAAFDANGGFNPGAGAGAGGAGGSPFGGGFGGFGGFGGGGFQGGFAQDINMEDLFSHFGGGGRRSRGRSPFEEEIVVGDNIEVQTSISFMDAAKGVTKEIYITPMVECKTCTGSGLKKGAKKAECKSCGGSGQRVTSMGGFHMSMTCSSCGGSGMAVPRGSSCGTCGGDGAVKERKTVTIDIPGGVEDGMRLRVTNEGDAPLTGQASGSNVRGTKGDLYVLIRVASDPKFKRAGSDILHTATIPLTTAVLGGEIKVPTLDGEVMVKVPTGSGTGDKVTLSGMGMKVLSGRRNAKGDLKVEFKVNMPKYLSQNQRTILEMLADEMGDKTAKRMIVNKMRDGGDKPSGTSTDDHKNESFLKSAWHNLTGQHKDMPKQEEPKKDDEEKKKASGSGTMATLIPMISVPLKQTNEIDWIQPLKGYIRATYGDDPERYAEECATLNRLRQDMRGAGKDSAAGRDLLYRYYGQLELLDLRFPVDENHIKIQFTWFDAFTHKPTSQYSLAFEKASIIFNISAVLSCHAAHQNRHEDVGLKTAYHSFQASAGMFTYINENFLHAPSTDLSRETVKTLISVMLAQAQEVFLEKQIADGKKVGLCAKLASQAAFLYTQAVEGAQENVNKAVFEKVWLLVCQTKASHMASVAQYYQALADDDANSHGVAICRLQVAETNARDANRAANAFPSSCPANSNLPAETGAVLSELTKKHLANVQEKLAEFMKDNDFIYHQGIPNEAALTQVPKLPAAKAIPVSELYQGQDIQRIIGPDIFQKIVPMAVTESASLYDEEKAKLIRAESERVEVANDEMAASLDYLKLPDSLNVLRGGMDNQDMMVDEDFRRWCEELAGHAPFTTAFEQSNTDKSEITTMLDASMKQLDMEESVCEKMRSKYGVDWTQQPSSRLTATLRSDIRNYRGAIEEASTSDAQLYSTFRQYEADFDEMRSAGETDEADVLYSRAMVKAGAAKGKSPGPAQGNLLDDDFHDGPSVADQIASVEELLRRLNLIKKERLQVLKDLKEKVHSDDISNVLILNKKAIANQESQLFKAELEKFRPHQNRILQANHKQGSLLKELTRTYSDLLKDPRVRSEQSKYDMFSRQRSSVMKKYERVYQSFRDLQAGLSRAQGFYSEMKDTVSSLQKNVETFVNNRRSEGGQLLQNIEQKKTQGADQEQQRLKDLMERMSMEPSGSPVSLGRERKKSIPAPLNHVGYPASSSAHPSYNPAASPPVTPRYPMTTQAQQPYQQPAQPQNPYPSNGFQQYPSHSHSHSHSQSQTQTSYNPTNYGPVSPPAHQQYFSPPPNQHPQQPWGQPPQQQPQYGYQSGTPQPGTGLPQGYVPPPPPPGPPPSQYEQYGAPQYQGGYGQRQSGQGQGQGQQQGGAADPWAGLSGWK</sequence>
<dbReference type="GO" id="GO:0008270">
    <property type="term" value="F:zinc ion binding"/>
    <property type="evidence" value="ECO:0007669"/>
    <property type="project" value="UniProtKB-KW"/>
</dbReference>
<dbReference type="HAMAP" id="MF_01152">
    <property type="entry name" value="DnaJ"/>
    <property type="match status" value="1"/>
</dbReference>
<dbReference type="SUPFAM" id="SSF57938">
    <property type="entry name" value="DnaJ/Hsp40 cysteine-rich domain"/>
    <property type="match status" value="1"/>
</dbReference>
<evidence type="ECO:0000256" key="13">
    <source>
        <dbReference type="ARBA" id="ARBA00041284"/>
    </source>
</evidence>
<feature type="compositionally biased region" description="Low complexity" evidence="16">
    <location>
        <begin position="1472"/>
        <end position="1491"/>
    </location>
</feature>
<dbReference type="STRING" id="1460663.A0A177C804"/>
<dbReference type="SUPFAM" id="SSF46565">
    <property type="entry name" value="Chaperone J-domain"/>
    <property type="match status" value="1"/>
</dbReference>
<dbReference type="PROSITE" id="PS51180">
    <property type="entry name" value="BRO1"/>
    <property type="match status" value="1"/>
</dbReference>
<dbReference type="GO" id="GO:0031072">
    <property type="term" value="F:heat shock protein binding"/>
    <property type="evidence" value="ECO:0007669"/>
    <property type="project" value="InterPro"/>
</dbReference>
<dbReference type="GeneID" id="28764474"/>
<dbReference type="GO" id="GO:0005768">
    <property type="term" value="C:endosome"/>
    <property type="evidence" value="ECO:0007669"/>
    <property type="project" value="UniProtKB-SubCell"/>
</dbReference>
<dbReference type="PANTHER" id="PTHR23030:SF30">
    <property type="entry name" value="TYROSINE-PROTEIN PHOSPHATASE NON-RECEPTOR TYPE 23"/>
    <property type="match status" value="1"/>
</dbReference>
<dbReference type="GO" id="GO:0009408">
    <property type="term" value="P:response to heat"/>
    <property type="evidence" value="ECO:0007669"/>
    <property type="project" value="InterPro"/>
</dbReference>
<dbReference type="OrthoDB" id="2141925at2759"/>
<dbReference type="InterPro" id="IPR036869">
    <property type="entry name" value="J_dom_sf"/>
</dbReference>
<dbReference type="InterPro" id="IPR025304">
    <property type="entry name" value="ALIX_V_dom"/>
</dbReference>
<feature type="compositionally biased region" description="Low complexity" evidence="16">
    <location>
        <begin position="27"/>
        <end position="43"/>
    </location>
</feature>
<dbReference type="PROSITE" id="PS51188">
    <property type="entry name" value="ZF_CR"/>
    <property type="match status" value="1"/>
</dbReference>
<dbReference type="RefSeq" id="XP_018034239.1">
    <property type="nucleotide sequence ID" value="XM_018180988.1"/>
</dbReference>
<dbReference type="Proteomes" id="UP000077069">
    <property type="component" value="Unassembled WGS sequence"/>
</dbReference>
<dbReference type="PRINTS" id="PR00625">
    <property type="entry name" value="JDOMAIN"/>
</dbReference>
<dbReference type="SUPFAM" id="SSF49493">
    <property type="entry name" value="HSP40/DnaJ peptide-binding domain"/>
    <property type="match status" value="2"/>
</dbReference>
<dbReference type="InParanoid" id="A0A177C804"/>
<dbReference type="Gene3D" id="2.60.260.20">
    <property type="entry name" value="Urease metallochaperone UreE, N-terminal domain"/>
    <property type="match status" value="2"/>
</dbReference>
<keyword evidence="10" id="KW-0809">Transit peptide</keyword>
<feature type="region of interest" description="Disordered" evidence="16">
    <location>
        <begin position="27"/>
        <end position="52"/>
    </location>
</feature>
<dbReference type="InterPro" id="IPR038499">
    <property type="entry name" value="BRO1_sf"/>
</dbReference>
<keyword evidence="5 15" id="KW-0479">Metal-binding</keyword>
<name>A0A177C804_9PLEO</name>
<evidence type="ECO:0000256" key="7">
    <source>
        <dbReference type="ARBA" id="ARBA00022753"/>
    </source>
</evidence>
<reference evidence="20 21" key="1">
    <citation type="submission" date="2016-05" db="EMBL/GenBank/DDBJ databases">
        <title>Comparative analysis of secretome profiles of manganese(II)-oxidizing ascomycete fungi.</title>
        <authorList>
            <consortium name="DOE Joint Genome Institute"/>
            <person name="Zeiner C.A."/>
            <person name="Purvine S.O."/>
            <person name="Zink E.M."/>
            <person name="Wu S."/>
            <person name="Pasa-Tolic L."/>
            <person name="Chaput D.L."/>
            <person name="Haridas S."/>
            <person name="Grigoriev I.V."/>
            <person name="Santelli C.M."/>
            <person name="Hansel C.M."/>
        </authorList>
    </citation>
    <scope>NUCLEOTIDE SEQUENCE [LARGE SCALE GENOMIC DNA]</scope>
    <source>
        <strain evidence="20 21">AP3s5-JAC2a</strain>
    </source>
</reference>
<proteinExistence type="inferred from homology"/>
<dbReference type="CDD" id="cd10719">
    <property type="entry name" value="DnaJ_zf"/>
    <property type="match status" value="1"/>
</dbReference>
<dbReference type="CDD" id="cd09242">
    <property type="entry name" value="BRO1_ScBro1_like"/>
    <property type="match status" value="1"/>
</dbReference>
<protein>
    <recommendedName>
        <fullName evidence="14">DnaJ homolog 1, mitochondrial</fullName>
    </recommendedName>
    <alternativeName>
        <fullName evidence="13">BRO domain-containing protein 1</fullName>
    </alternativeName>
</protein>
<dbReference type="InterPro" id="IPR004328">
    <property type="entry name" value="BRO1_dom"/>
</dbReference>
<evidence type="ECO:0000256" key="16">
    <source>
        <dbReference type="SAM" id="MobiDB-lite"/>
    </source>
</evidence>
<dbReference type="GO" id="GO:0051082">
    <property type="term" value="F:unfolded protein binding"/>
    <property type="evidence" value="ECO:0007669"/>
    <property type="project" value="InterPro"/>
</dbReference>
<dbReference type="Gene3D" id="1.10.287.110">
    <property type="entry name" value="DnaJ domain"/>
    <property type="match status" value="1"/>
</dbReference>
<dbReference type="GO" id="GO:0005524">
    <property type="term" value="F:ATP binding"/>
    <property type="evidence" value="ECO:0007669"/>
    <property type="project" value="InterPro"/>
</dbReference>
<dbReference type="InterPro" id="IPR001305">
    <property type="entry name" value="HSP_DnaJ_Cys-rich_dom"/>
</dbReference>
<evidence type="ECO:0000259" key="17">
    <source>
        <dbReference type="PROSITE" id="PS50076"/>
    </source>
</evidence>
<keyword evidence="21" id="KW-1185">Reference proteome</keyword>
<dbReference type="SMART" id="SM00271">
    <property type="entry name" value="DnaJ"/>
    <property type="match status" value="1"/>
</dbReference>
<dbReference type="CDD" id="cd06257">
    <property type="entry name" value="DnaJ"/>
    <property type="match status" value="1"/>
</dbReference>
<feature type="zinc finger region" description="CR-type" evidence="15">
    <location>
        <begin position="228"/>
        <end position="308"/>
    </location>
</feature>
<gene>
    <name evidence="20" type="ORF">CC84DRAFT_1188425</name>
</gene>
<dbReference type="InterPro" id="IPR012724">
    <property type="entry name" value="DnaJ"/>
</dbReference>
<feature type="compositionally biased region" description="Pro residues" evidence="16">
    <location>
        <begin position="1459"/>
        <end position="1471"/>
    </location>
</feature>
<dbReference type="Pfam" id="PF13949">
    <property type="entry name" value="ALIX_LYPXL_bnd"/>
    <property type="match status" value="1"/>
</dbReference>
<feature type="compositionally biased region" description="Low complexity" evidence="16">
    <location>
        <begin position="1439"/>
        <end position="1458"/>
    </location>
</feature>
<organism evidence="20 21">
    <name type="scientific">Paraphaeosphaeria sporulosa</name>
    <dbReference type="NCBI Taxonomy" id="1460663"/>
    <lineage>
        <taxon>Eukaryota</taxon>
        <taxon>Fungi</taxon>
        <taxon>Dikarya</taxon>
        <taxon>Ascomycota</taxon>
        <taxon>Pezizomycotina</taxon>
        <taxon>Dothideomycetes</taxon>
        <taxon>Pleosporomycetidae</taxon>
        <taxon>Pleosporales</taxon>
        <taxon>Massarineae</taxon>
        <taxon>Didymosphaeriaceae</taxon>
        <taxon>Paraphaeosphaeria</taxon>
    </lineage>
</organism>
<evidence type="ECO:0000256" key="1">
    <source>
        <dbReference type="ARBA" id="ARBA00004173"/>
    </source>
</evidence>
<evidence type="ECO:0000256" key="8">
    <source>
        <dbReference type="ARBA" id="ARBA00022771"/>
    </source>
</evidence>
<dbReference type="InterPro" id="IPR036410">
    <property type="entry name" value="HSP_DnaJ_Cys-rich_dom_sf"/>
</dbReference>
<comment type="subcellular location">
    <subcellularLocation>
        <location evidence="3">Cytoplasm</location>
    </subcellularLocation>
    <subcellularLocation>
        <location evidence="2">Endosome</location>
    </subcellularLocation>
    <subcellularLocation>
        <location evidence="1">Mitochondrion</location>
    </subcellularLocation>
</comment>
<keyword evidence="11" id="KW-0496">Mitochondrion</keyword>
<dbReference type="Gene3D" id="1.20.140.50">
    <property type="entry name" value="alix/aip1 like domains"/>
    <property type="match status" value="1"/>
</dbReference>
<evidence type="ECO:0000256" key="6">
    <source>
        <dbReference type="ARBA" id="ARBA00022737"/>
    </source>
</evidence>
<keyword evidence="7" id="KW-0967">Endosome</keyword>
<evidence type="ECO:0000256" key="11">
    <source>
        <dbReference type="ARBA" id="ARBA00023128"/>
    </source>
</evidence>
<dbReference type="PANTHER" id="PTHR23030">
    <property type="entry name" value="PCD6 INTERACTING PROTEIN-RELATED"/>
    <property type="match status" value="1"/>
</dbReference>
<dbReference type="CDD" id="cd10747">
    <property type="entry name" value="DnaJ_C"/>
    <property type="match status" value="1"/>
</dbReference>
<dbReference type="Pfam" id="PF00684">
    <property type="entry name" value="DnaJ_CXXCXGXG"/>
    <property type="match status" value="1"/>
</dbReference>
<feature type="region of interest" description="Disordered" evidence="16">
    <location>
        <begin position="496"/>
        <end position="525"/>
    </location>
</feature>
<dbReference type="InterPro" id="IPR008971">
    <property type="entry name" value="HSP40/DnaJ_pept-bd"/>
</dbReference>
<dbReference type="InterPro" id="IPR001623">
    <property type="entry name" value="DnaJ_domain"/>
</dbReference>
<dbReference type="Pfam" id="PF00226">
    <property type="entry name" value="DnaJ"/>
    <property type="match status" value="1"/>
</dbReference>
<feature type="domain" description="CR-type" evidence="19">
    <location>
        <begin position="228"/>
        <end position="308"/>
    </location>
</feature>
<evidence type="ECO:0000256" key="14">
    <source>
        <dbReference type="ARBA" id="ARBA00072890"/>
    </source>
</evidence>
<dbReference type="Gene3D" id="2.10.230.10">
    <property type="entry name" value="Heat shock protein DnaJ, cysteine-rich domain"/>
    <property type="match status" value="1"/>
</dbReference>
<keyword evidence="12" id="KW-0143">Chaperone</keyword>
<keyword evidence="8 15" id="KW-0863">Zinc-finger</keyword>
<dbReference type="GO" id="GO:0043328">
    <property type="term" value="P:protein transport to vacuole involved in ubiquitin-dependent protein catabolic process via the multivesicular body sorting pathway"/>
    <property type="evidence" value="ECO:0007669"/>
    <property type="project" value="TreeGrafter"/>
</dbReference>
<feature type="region of interest" description="Disordered" evidence="16">
    <location>
        <begin position="1327"/>
        <end position="1514"/>
    </location>
</feature>
<dbReference type="PROSITE" id="PS50076">
    <property type="entry name" value="DNAJ_2"/>
    <property type="match status" value="1"/>
</dbReference>
<evidence type="ECO:0000256" key="2">
    <source>
        <dbReference type="ARBA" id="ARBA00004177"/>
    </source>
</evidence>
<dbReference type="Gene3D" id="1.20.120.560">
    <property type="entry name" value="alix/aip1 in complex with the ypdl late domain"/>
    <property type="match status" value="1"/>
</dbReference>
<keyword evidence="6" id="KW-0677">Repeat</keyword>
<evidence type="ECO:0000256" key="10">
    <source>
        <dbReference type="ARBA" id="ARBA00022946"/>
    </source>
</evidence>
<keyword evidence="4" id="KW-0963">Cytoplasm</keyword>
<dbReference type="GO" id="GO:0006457">
    <property type="term" value="P:protein folding"/>
    <property type="evidence" value="ECO:0007669"/>
    <property type="project" value="InterPro"/>
</dbReference>
<evidence type="ECO:0000256" key="5">
    <source>
        <dbReference type="ARBA" id="ARBA00022723"/>
    </source>
</evidence>
<dbReference type="PROSITE" id="PS00636">
    <property type="entry name" value="DNAJ_1"/>
    <property type="match status" value="1"/>
</dbReference>
<accession>A0A177C804</accession>
<dbReference type="Gene3D" id="1.25.40.280">
    <property type="entry name" value="alix/aip1 like domains"/>
    <property type="match status" value="1"/>
</dbReference>
<evidence type="ECO:0000313" key="20">
    <source>
        <dbReference type="EMBL" id="OAG03874.1"/>
    </source>
</evidence>
<dbReference type="Pfam" id="PF03097">
    <property type="entry name" value="BRO1"/>
    <property type="match status" value="1"/>
</dbReference>
<dbReference type="Pfam" id="PF01556">
    <property type="entry name" value="DnaJ_C"/>
    <property type="match status" value="1"/>
</dbReference>
<feature type="domain" description="J" evidence="17">
    <location>
        <begin position="69"/>
        <end position="133"/>
    </location>
</feature>
<keyword evidence="9 15" id="KW-0862">Zinc</keyword>
<dbReference type="InterPro" id="IPR018253">
    <property type="entry name" value="DnaJ_domain_CS"/>
</dbReference>
<feature type="compositionally biased region" description="Basic and acidic residues" evidence="16">
    <location>
        <begin position="501"/>
        <end position="520"/>
    </location>
</feature>
<dbReference type="SMART" id="SM01041">
    <property type="entry name" value="BRO1"/>
    <property type="match status" value="1"/>
</dbReference>
<evidence type="ECO:0000256" key="9">
    <source>
        <dbReference type="ARBA" id="ARBA00022833"/>
    </source>
</evidence>
<evidence type="ECO:0000256" key="12">
    <source>
        <dbReference type="ARBA" id="ARBA00023186"/>
    </source>
</evidence>
<dbReference type="CDD" id="cd09237">
    <property type="entry name" value="V_ScBro1_like"/>
    <property type="match status" value="1"/>
</dbReference>
<evidence type="ECO:0000256" key="4">
    <source>
        <dbReference type="ARBA" id="ARBA00022490"/>
    </source>
</evidence>
<evidence type="ECO:0000256" key="3">
    <source>
        <dbReference type="ARBA" id="ARBA00004496"/>
    </source>
</evidence>